<dbReference type="SUPFAM" id="SSF103506">
    <property type="entry name" value="Mitochondrial carrier"/>
    <property type="match status" value="1"/>
</dbReference>
<evidence type="ECO:0000256" key="6">
    <source>
        <dbReference type="RuleBase" id="RU000488"/>
    </source>
</evidence>
<dbReference type="GO" id="GO:1904983">
    <property type="term" value="P:glycine import into mitochondrion"/>
    <property type="evidence" value="ECO:0007669"/>
    <property type="project" value="TreeGrafter"/>
</dbReference>
<dbReference type="PANTHER" id="PTHR46181">
    <property type="entry name" value="MITOCHONDRIAL GLYCINE TRANSPORTER"/>
    <property type="match status" value="1"/>
</dbReference>
<dbReference type="GO" id="GO:0016020">
    <property type="term" value="C:membrane"/>
    <property type="evidence" value="ECO:0007669"/>
    <property type="project" value="UniProtKB-SubCell"/>
</dbReference>
<proteinExistence type="inferred from homology"/>
<sequence length="158" mass="17182">MIISVQEKFCSRPSSMISVGMIVVRRDGVFGLWRGLSPALLRAVPGIGIYFGFMHSLKTILTEGKREMTFVEAGLVGAASRTLAGLLLMPATVLKTQFESGLFEYKNVFQAFSILSERGVRSMFAGAVPTLVRDVPFAALYLALYTQAKKVVIEGKAA</sequence>
<evidence type="ECO:0000256" key="4">
    <source>
        <dbReference type="ARBA" id="ARBA00023136"/>
    </source>
</evidence>
<evidence type="ECO:0000256" key="1">
    <source>
        <dbReference type="ARBA" id="ARBA00004141"/>
    </source>
</evidence>
<dbReference type="Proteomes" id="UP000678499">
    <property type="component" value="Unassembled WGS sequence"/>
</dbReference>
<comment type="subcellular location">
    <subcellularLocation>
        <location evidence="1">Membrane</location>
        <topology evidence="1">Multi-pass membrane protein</topology>
    </subcellularLocation>
</comment>
<gene>
    <name evidence="7" type="ORF">NMOB1V02_LOCUS6131</name>
</gene>
<evidence type="ECO:0000256" key="3">
    <source>
        <dbReference type="ARBA" id="ARBA00022692"/>
    </source>
</evidence>
<protein>
    <recommendedName>
        <fullName evidence="9">Solute carrier family 25 member 38</fullName>
    </recommendedName>
</protein>
<evidence type="ECO:0008006" key="9">
    <source>
        <dbReference type="Google" id="ProtNLM"/>
    </source>
</evidence>
<keyword evidence="6" id="KW-0813">Transport</keyword>
<dbReference type="EMBL" id="CAJPEX010001229">
    <property type="protein sequence ID" value="CAG0918577.1"/>
    <property type="molecule type" value="Genomic_DNA"/>
</dbReference>
<dbReference type="GO" id="GO:0015187">
    <property type="term" value="F:glycine transmembrane transporter activity"/>
    <property type="evidence" value="ECO:0007669"/>
    <property type="project" value="TreeGrafter"/>
</dbReference>
<dbReference type="InterPro" id="IPR023395">
    <property type="entry name" value="MCP_dom_sf"/>
</dbReference>
<comment type="similarity">
    <text evidence="2 6">Belongs to the mitochondrial carrier (TC 2.A.29) family.</text>
</comment>
<evidence type="ECO:0000313" key="7">
    <source>
        <dbReference type="EMBL" id="CAD7278425.1"/>
    </source>
</evidence>
<dbReference type="OrthoDB" id="1859733at2759"/>
<dbReference type="PROSITE" id="PS50920">
    <property type="entry name" value="SOLCAR"/>
    <property type="match status" value="2"/>
</dbReference>
<dbReference type="Pfam" id="PF00153">
    <property type="entry name" value="Mito_carr"/>
    <property type="match status" value="2"/>
</dbReference>
<dbReference type="PANTHER" id="PTHR46181:SF3">
    <property type="entry name" value="MITOCHONDRIAL GLYCINE TRANSPORTER"/>
    <property type="match status" value="1"/>
</dbReference>
<feature type="repeat" description="Solcar" evidence="5">
    <location>
        <begin position="1"/>
        <end position="60"/>
    </location>
</feature>
<evidence type="ECO:0000313" key="8">
    <source>
        <dbReference type="Proteomes" id="UP000678499"/>
    </source>
</evidence>
<evidence type="ECO:0000256" key="2">
    <source>
        <dbReference type="ARBA" id="ARBA00006375"/>
    </source>
</evidence>
<name>A0A7R9GES6_9CRUS</name>
<evidence type="ECO:0000256" key="5">
    <source>
        <dbReference type="PROSITE-ProRule" id="PRU00282"/>
    </source>
</evidence>
<dbReference type="Gene3D" id="1.50.40.10">
    <property type="entry name" value="Mitochondrial carrier domain"/>
    <property type="match status" value="1"/>
</dbReference>
<keyword evidence="8" id="KW-1185">Reference proteome</keyword>
<dbReference type="AlphaFoldDB" id="A0A7R9GES6"/>
<reference evidence="7" key="1">
    <citation type="submission" date="2020-11" db="EMBL/GenBank/DDBJ databases">
        <authorList>
            <person name="Tran Van P."/>
        </authorList>
    </citation>
    <scope>NUCLEOTIDE SEQUENCE</scope>
</reference>
<dbReference type="InterPro" id="IPR018108">
    <property type="entry name" value="MCP_transmembrane"/>
</dbReference>
<accession>A0A7R9GES6</accession>
<dbReference type="GO" id="GO:0005739">
    <property type="term" value="C:mitochondrion"/>
    <property type="evidence" value="ECO:0007669"/>
    <property type="project" value="TreeGrafter"/>
</dbReference>
<dbReference type="EMBL" id="OA883266">
    <property type="protein sequence ID" value="CAD7278425.1"/>
    <property type="molecule type" value="Genomic_DNA"/>
</dbReference>
<keyword evidence="3 5" id="KW-0812">Transmembrane</keyword>
<feature type="repeat" description="Solcar" evidence="5">
    <location>
        <begin position="68"/>
        <end position="151"/>
    </location>
</feature>
<organism evidence="7">
    <name type="scientific">Notodromas monacha</name>
    <dbReference type="NCBI Taxonomy" id="399045"/>
    <lineage>
        <taxon>Eukaryota</taxon>
        <taxon>Metazoa</taxon>
        <taxon>Ecdysozoa</taxon>
        <taxon>Arthropoda</taxon>
        <taxon>Crustacea</taxon>
        <taxon>Oligostraca</taxon>
        <taxon>Ostracoda</taxon>
        <taxon>Podocopa</taxon>
        <taxon>Podocopida</taxon>
        <taxon>Cypridocopina</taxon>
        <taxon>Cypridoidea</taxon>
        <taxon>Cyprididae</taxon>
        <taxon>Notodromas</taxon>
    </lineage>
</organism>
<keyword evidence="4 5" id="KW-0472">Membrane</keyword>